<name>A0AAD4DC82_9FUNG</name>
<evidence type="ECO:0000313" key="3">
    <source>
        <dbReference type="EMBL" id="KAG0272964.1"/>
    </source>
</evidence>
<comment type="caution">
    <text evidence="3">The sequence shown here is derived from an EMBL/GenBank/DDBJ whole genome shotgun (WGS) entry which is preliminary data.</text>
</comment>
<organism evidence="3 4">
    <name type="scientific">Linnemannia exigua</name>
    <dbReference type="NCBI Taxonomy" id="604196"/>
    <lineage>
        <taxon>Eukaryota</taxon>
        <taxon>Fungi</taxon>
        <taxon>Fungi incertae sedis</taxon>
        <taxon>Mucoromycota</taxon>
        <taxon>Mortierellomycotina</taxon>
        <taxon>Mortierellomycetes</taxon>
        <taxon>Mortierellales</taxon>
        <taxon>Mortierellaceae</taxon>
        <taxon>Linnemannia</taxon>
    </lineage>
</organism>
<protein>
    <submittedName>
        <fullName evidence="3">Uncharacterized protein</fullName>
    </submittedName>
</protein>
<proteinExistence type="predicted"/>
<dbReference type="AlphaFoldDB" id="A0AAD4DC82"/>
<feature type="compositionally biased region" description="Low complexity" evidence="1">
    <location>
        <begin position="94"/>
        <end position="116"/>
    </location>
</feature>
<feature type="compositionally biased region" description="Polar residues" evidence="1">
    <location>
        <begin position="186"/>
        <end position="195"/>
    </location>
</feature>
<feature type="compositionally biased region" description="Low complexity" evidence="1">
    <location>
        <begin position="575"/>
        <end position="592"/>
    </location>
</feature>
<feature type="transmembrane region" description="Helical" evidence="2">
    <location>
        <begin position="546"/>
        <end position="566"/>
    </location>
</feature>
<keyword evidence="4" id="KW-1185">Reference proteome</keyword>
<feature type="compositionally biased region" description="Low complexity" evidence="1">
    <location>
        <begin position="232"/>
        <end position="297"/>
    </location>
</feature>
<dbReference type="Proteomes" id="UP001194580">
    <property type="component" value="Unassembled WGS sequence"/>
</dbReference>
<keyword evidence="2" id="KW-0472">Membrane</keyword>
<keyword evidence="2" id="KW-0812">Transmembrane</keyword>
<feature type="transmembrane region" description="Helical" evidence="2">
    <location>
        <begin position="203"/>
        <end position="225"/>
    </location>
</feature>
<keyword evidence="2" id="KW-1133">Transmembrane helix</keyword>
<feature type="region of interest" description="Disordered" evidence="1">
    <location>
        <begin position="170"/>
        <end position="195"/>
    </location>
</feature>
<feature type="region of interest" description="Disordered" evidence="1">
    <location>
        <begin position="229"/>
        <end position="304"/>
    </location>
</feature>
<feature type="compositionally biased region" description="Polar residues" evidence="1">
    <location>
        <begin position="593"/>
        <end position="602"/>
    </location>
</feature>
<evidence type="ECO:0000313" key="4">
    <source>
        <dbReference type="Proteomes" id="UP001194580"/>
    </source>
</evidence>
<reference evidence="3" key="1">
    <citation type="journal article" date="2020" name="Fungal Divers.">
        <title>Resolving the Mortierellaceae phylogeny through synthesis of multi-gene phylogenetics and phylogenomics.</title>
        <authorList>
            <person name="Vandepol N."/>
            <person name="Liber J."/>
            <person name="Desiro A."/>
            <person name="Na H."/>
            <person name="Kennedy M."/>
            <person name="Barry K."/>
            <person name="Grigoriev I.V."/>
            <person name="Miller A.N."/>
            <person name="O'Donnell K."/>
            <person name="Stajich J.E."/>
            <person name="Bonito G."/>
        </authorList>
    </citation>
    <scope>NUCLEOTIDE SEQUENCE</scope>
    <source>
        <strain evidence="3">NRRL 28262</strain>
    </source>
</reference>
<feature type="compositionally biased region" description="Low complexity" evidence="1">
    <location>
        <begin position="1"/>
        <end position="27"/>
    </location>
</feature>
<feature type="region of interest" description="Disordered" evidence="1">
    <location>
        <begin position="1"/>
        <end position="146"/>
    </location>
</feature>
<gene>
    <name evidence="3" type="ORF">BGZ95_011237</name>
</gene>
<feature type="region of interest" description="Disordered" evidence="1">
    <location>
        <begin position="575"/>
        <end position="602"/>
    </location>
</feature>
<sequence>MLAPSDTPTNSTTPGSSSGGPMPSRSPLRAPQEANYYIDDHSRASELQAAAPQYIDDGYSVPSTHSVGSPYSQTSSVHHPQVESLKNSPSVSHPQAYSPSASYPQAYSPALASPSLTSNYVPPPSPTPSHHSQAYPVPHAHNNSYPTVDSAYQQQQYAYPQDLYQQGYQQQPYPEPTLHTYPAYDASSSSVTKPVNNGRRKKIIWIGSIVILILIGAIVGLVVAMKNKDSDNSNSNNSNNSSSGNSPTRTSSTPTTTTKPPSPISSIPVTLPSSPTTTTTAVSSIPVIVPTPGPSTGNGNGSRVEPIPLPDLPPKGDCAFSFCGDYFGKCNGLCAEDGEYKSCLKTAMLAPQDSPISSNTPGSSSDALVLPHSISRAPQDPNHNIDNSSRASALMVSSPQYIDGYSDPATHTADSPYRTSSVRHPHAQSVEKSPSVNHPHAYSPTLASPRVSLNYIPPPSPTPSQSSAYPVPEGLYGKIAYPTDEGAYHQQQYQNIYQDPYQRSYQQPYPEPAFHAYPEPTLVDTCDEKIGQTSGTKPGNDRRKRIIWIGTVVILALIGAIVALVVTMKNKDSGSNANINSNLGNNTTTSTLRPTLSASRAS</sequence>
<evidence type="ECO:0000256" key="1">
    <source>
        <dbReference type="SAM" id="MobiDB-lite"/>
    </source>
</evidence>
<accession>A0AAD4DC82</accession>
<feature type="region of interest" description="Disordered" evidence="1">
    <location>
        <begin position="402"/>
        <end position="445"/>
    </location>
</feature>
<feature type="non-terminal residue" evidence="3">
    <location>
        <position position="1"/>
    </location>
</feature>
<feature type="compositionally biased region" description="Polar residues" evidence="1">
    <location>
        <begin position="61"/>
        <end position="93"/>
    </location>
</feature>
<evidence type="ECO:0000256" key="2">
    <source>
        <dbReference type="SAM" id="Phobius"/>
    </source>
</evidence>
<dbReference type="EMBL" id="JAAAIL010000825">
    <property type="protein sequence ID" value="KAG0272964.1"/>
    <property type="molecule type" value="Genomic_DNA"/>
</dbReference>